<evidence type="ECO:0000313" key="12">
    <source>
        <dbReference type="Proteomes" id="UP000887116"/>
    </source>
</evidence>
<evidence type="ECO:0000256" key="6">
    <source>
        <dbReference type="ARBA" id="ARBA00023015"/>
    </source>
</evidence>
<keyword evidence="7" id="KW-0804">Transcription</keyword>
<dbReference type="AlphaFoldDB" id="A0A8X6JKD0"/>
<evidence type="ECO:0000256" key="2">
    <source>
        <dbReference type="ARBA" id="ARBA00022723"/>
    </source>
</evidence>
<keyword evidence="2" id="KW-0479">Metal-binding</keyword>
<dbReference type="SMART" id="SM00355">
    <property type="entry name" value="ZnF_C2H2"/>
    <property type="match status" value="3"/>
</dbReference>
<keyword evidence="3" id="KW-0677">Repeat</keyword>
<dbReference type="SUPFAM" id="SSF57667">
    <property type="entry name" value="beta-beta-alpha zinc fingers"/>
    <property type="match status" value="2"/>
</dbReference>
<evidence type="ECO:0000256" key="5">
    <source>
        <dbReference type="ARBA" id="ARBA00022833"/>
    </source>
</evidence>
<reference evidence="11" key="1">
    <citation type="submission" date="2020-07" db="EMBL/GenBank/DDBJ databases">
        <title>Multicomponent nature underlies the extraordinary mechanical properties of spider dragline silk.</title>
        <authorList>
            <person name="Kono N."/>
            <person name="Nakamura H."/>
            <person name="Mori M."/>
            <person name="Yoshida Y."/>
            <person name="Ohtoshi R."/>
            <person name="Malay A.D."/>
            <person name="Moran D.A.P."/>
            <person name="Tomita M."/>
            <person name="Numata K."/>
            <person name="Arakawa K."/>
        </authorList>
    </citation>
    <scope>NUCLEOTIDE SEQUENCE</scope>
</reference>
<protein>
    <recommendedName>
        <fullName evidence="10">C2H2-type domain-containing protein</fullName>
    </recommendedName>
</protein>
<keyword evidence="12" id="KW-1185">Reference proteome</keyword>
<keyword evidence="4 9" id="KW-0863">Zinc-finger</keyword>
<dbReference type="InterPro" id="IPR013087">
    <property type="entry name" value="Znf_C2H2_type"/>
</dbReference>
<name>A0A8X6JKD0_TRICU</name>
<comment type="subcellular location">
    <subcellularLocation>
        <location evidence="1">Nucleus</location>
    </subcellularLocation>
</comment>
<evidence type="ECO:0000256" key="3">
    <source>
        <dbReference type="ARBA" id="ARBA00022737"/>
    </source>
</evidence>
<accession>A0A8X6JKD0</accession>
<dbReference type="EMBL" id="BMAO01009123">
    <property type="protein sequence ID" value="GFR28838.1"/>
    <property type="molecule type" value="Genomic_DNA"/>
</dbReference>
<gene>
    <name evidence="11" type="ORF">TNCT_24691</name>
</gene>
<evidence type="ECO:0000259" key="10">
    <source>
        <dbReference type="PROSITE" id="PS50157"/>
    </source>
</evidence>
<evidence type="ECO:0000256" key="8">
    <source>
        <dbReference type="ARBA" id="ARBA00023242"/>
    </source>
</evidence>
<dbReference type="Proteomes" id="UP000887116">
    <property type="component" value="Unassembled WGS sequence"/>
</dbReference>
<dbReference type="GO" id="GO:0008270">
    <property type="term" value="F:zinc ion binding"/>
    <property type="evidence" value="ECO:0007669"/>
    <property type="project" value="UniProtKB-KW"/>
</dbReference>
<dbReference type="Pfam" id="PF00096">
    <property type="entry name" value="zf-C2H2"/>
    <property type="match status" value="2"/>
</dbReference>
<dbReference type="InterPro" id="IPR050636">
    <property type="entry name" value="C2H2-ZF_domain-containing"/>
</dbReference>
<keyword evidence="8" id="KW-0539">Nucleus</keyword>
<dbReference type="Gene3D" id="3.30.160.60">
    <property type="entry name" value="Classic Zinc Finger"/>
    <property type="match status" value="3"/>
</dbReference>
<organism evidence="11 12">
    <name type="scientific">Trichonephila clavata</name>
    <name type="common">Joro spider</name>
    <name type="synonym">Nephila clavata</name>
    <dbReference type="NCBI Taxonomy" id="2740835"/>
    <lineage>
        <taxon>Eukaryota</taxon>
        <taxon>Metazoa</taxon>
        <taxon>Ecdysozoa</taxon>
        <taxon>Arthropoda</taxon>
        <taxon>Chelicerata</taxon>
        <taxon>Arachnida</taxon>
        <taxon>Araneae</taxon>
        <taxon>Araneomorphae</taxon>
        <taxon>Entelegynae</taxon>
        <taxon>Araneoidea</taxon>
        <taxon>Nephilidae</taxon>
        <taxon>Trichonephila</taxon>
    </lineage>
</organism>
<proteinExistence type="predicted"/>
<keyword evidence="6" id="KW-0805">Transcription regulation</keyword>
<dbReference type="PANTHER" id="PTHR47772:SF13">
    <property type="entry name" value="GASTRULA ZINC FINGER PROTEIN XLCGF49.1-LIKE-RELATED"/>
    <property type="match status" value="1"/>
</dbReference>
<evidence type="ECO:0000313" key="11">
    <source>
        <dbReference type="EMBL" id="GFR28838.1"/>
    </source>
</evidence>
<dbReference type="OrthoDB" id="3437960at2759"/>
<evidence type="ECO:0000256" key="9">
    <source>
        <dbReference type="PROSITE-ProRule" id="PRU00042"/>
    </source>
</evidence>
<dbReference type="PROSITE" id="PS50157">
    <property type="entry name" value="ZINC_FINGER_C2H2_2"/>
    <property type="match status" value="2"/>
</dbReference>
<dbReference type="GO" id="GO:0005634">
    <property type="term" value="C:nucleus"/>
    <property type="evidence" value="ECO:0007669"/>
    <property type="project" value="UniProtKB-SubCell"/>
</dbReference>
<dbReference type="PANTHER" id="PTHR47772">
    <property type="entry name" value="ZINC FINGER PROTEIN 200"/>
    <property type="match status" value="1"/>
</dbReference>
<evidence type="ECO:0000256" key="1">
    <source>
        <dbReference type="ARBA" id="ARBA00004123"/>
    </source>
</evidence>
<keyword evidence="5" id="KW-0862">Zinc</keyword>
<evidence type="ECO:0000256" key="4">
    <source>
        <dbReference type="ARBA" id="ARBA00022771"/>
    </source>
</evidence>
<sequence>MTAERSGEEPKYVCDTCRRTFQFRRHYLKYMQAHKENLFDKRSECVAAFNSNIQGLNHLRTHKQESILKCMYSSETLSSPDTRRLHENNHIRSNRFICEVCHRKFETKSSLLRHLLLHGAEKPINSSVGSGSHKNDTETPIHQHDGKKQFSCHICGKLFGNKRSLKEHQETAFRCDQSAVFFISLIYHPTKEFLLEKDHTVFPGKSPRPSNCPRYTNLNPSEGKKMAQNLDWEMDSRFSGAFLFGRKSITNCAQKFTAAWNQHLQDPNLFTKSSFLYTFADQNLTVGSDRNDCWTFRRRPEVCL</sequence>
<comment type="caution">
    <text evidence="11">The sequence shown here is derived from an EMBL/GenBank/DDBJ whole genome shotgun (WGS) entry which is preliminary data.</text>
</comment>
<dbReference type="InterPro" id="IPR036236">
    <property type="entry name" value="Znf_C2H2_sf"/>
</dbReference>
<evidence type="ECO:0000256" key="7">
    <source>
        <dbReference type="ARBA" id="ARBA00023163"/>
    </source>
</evidence>
<feature type="domain" description="C2H2-type" evidence="10">
    <location>
        <begin position="96"/>
        <end position="123"/>
    </location>
</feature>
<dbReference type="PROSITE" id="PS00028">
    <property type="entry name" value="ZINC_FINGER_C2H2_1"/>
    <property type="match status" value="1"/>
</dbReference>
<feature type="domain" description="C2H2-type" evidence="10">
    <location>
        <begin position="150"/>
        <end position="171"/>
    </location>
</feature>